<dbReference type="CDD" id="cd16495">
    <property type="entry name" value="RING_CH-C4HC3_MARCH"/>
    <property type="match status" value="1"/>
</dbReference>
<reference evidence="9" key="3">
    <citation type="journal article" date="2012" name="PLoS Pathog.">
        <title>Comparative genomics of the apicomplexan parasites Toxoplasma gondii and Neospora caninum: Coccidia differing in host range and transmission strategy.</title>
        <authorList>
            <person name="Reid A.J."/>
            <person name="Vermont S.J."/>
            <person name="Cotton J.A."/>
            <person name="Harris D."/>
            <person name="Hill-Cawthorne G.A."/>
            <person name="Konen-Waisman S."/>
            <person name="Latham S.M."/>
            <person name="Mourier T."/>
            <person name="Norton R."/>
            <person name="Quail M.A."/>
            <person name="Sanders M."/>
            <person name="Shanmugam D."/>
            <person name="Sohal A."/>
            <person name="Wasmuth J.D."/>
            <person name="Brunk B."/>
            <person name="Grigg M.E."/>
            <person name="Howard J.C."/>
            <person name="Parkinson J."/>
            <person name="Roos D.S."/>
            <person name="Trees A.J."/>
            <person name="Berriman M."/>
            <person name="Pain A."/>
            <person name="Wastling J.M."/>
        </authorList>
    </citation>
    <scope>NUCLEOTIDE SEQUENCE [LARGE SCALE GENOMIC DNA]</scope>
    <source>
        <strain evidence="9">Liverpool</strain>
    </source>
</reference>
<dbReference type="eggNOG" id="KOG1609">
    <property type="taxonomic scope" value="Eukaryota"/>
</dbReference>
<reference evidence="7" key="2">
    <citation type="submission" date="2011-03" db="EMBL/GenBank/DDBJ databases">
        <title>Comparative genomics and transcriptomics of Neospora caninum and Toxoplasma gondii.</title>
        <authorList>
            <person name="Reid A.J."/>
            <person name="Sohal A."/>
            <person name="Harris D."/>
            <person name="Quail M."/>
            <person name="Sanders M."/>
            <person name="Berriman M."/>
            <person name="Wastling J.M."/>
            <person name="Pain A."/>
        </authorList>
    </citation>
    <scope>NUCLEOTIDE SEQUENCE</scope>
    <source>
        <strain evidence="7">Liverpool</strain>
    </source>
</reference>
<dbReference type="EMBL" id="FR823385">
    <property type="protein sequence ID" value="CBZ50990.1"/>
    <property type="molecule type" value="Genomic_DNA"/>
</dbReference>
<feature type="region of interest" description="Disordered" evidence="4">
    <location>
        <begin position="458"/>
        <end position="647"/>
    </location>
</feature>
<feature type="domain" description="RING-CH-type" evidence="6">
    <location>
        <begin position="656"/>
        <end position="749"/>
    </location>
</feature>
<evidence type="ECO:0000313" key="9">
    <source>
        <dbReference type="Proteomes" id="UP000007494"/>
    </source>
</evidence>
<dbReference type="InterPro" id="IPR008984">
    <property type="entry name" value="SMAD_FHA_dom_sf"/>
</dbReference>
<feature type="compositionally biased region" description="Low complexity" evidence="4">
    <location>
        <begin position="211"/>
        <end position="223"/>
    </location>
</feature>
<accession>F0VBK6</accession>
<sequence length="1155" mass="120039">MSISCLTWASDSHGLFDYESRNVFKKNFKVQCLQDSYRAIRIKTDVLLLPEEEAIQFLHQQREFPASDVRSLLKLQWTNGAYHVIPSHSSEVCIDPASHAGVHGAASHARSSNSSGALPSHVAAGQCPGSPLNRPTGGPSPRASSQGRHSGPAATLAFPSVSVPDSDRSPGGEANLPAADRCDALSRGQSLFPPENAHHTSRGGTAGGAGAAPLPNASHVVSPNPSPPSSLAPGTGTAEPPVSSLAGSGSGRLPEAEEPASSRAPSVDDPVQAGNVSNDGGSVSSARGTGFEARAPADSEALSPRRNPPSGTAPRFEGDTDSQNLEPAHGPALVSLGGTPSSPVDEGENGAGLRASGSPRHASPPPSAGFSGGPVAPEADPSLAAVTGSDVPRISAEKIWLVVRSLRERGGVTLREGDVMKLGRFRLKVKELVANYQQAARAQEHRLPAADADECETVAPEPENQNAGHSAASGEPEAPVPSPGGLGLAYDQVEHGPGGGSLQSHNDSSSPPEIRVPYASPPLDPLSLPGDRVSVLSAPSPTSPAATGDSGDRDQESGSEVREREREERLRVEGALDAEFLPPQSQTGPMPPTAAATDDEDVCGIERPRRNEGPRQASSFALPDGSVQDSHCSSLAPPAPPTPRQFSEGLRNSYGCFPPQRPACRICLCEAPDEDDAESRNNPLVAPCRCKEYGSPNADLDAGSMKHVHLQCLRTWMEGRLNIRSDGTTVGYFLRALDCELCKAPYPAFVDGGRGRVIELFEIPRPSFPYIILEPRSSHPSPSSPSPPALRRGLHVVSLATRRTARLGRGHESDIRLSDISVSRLHALIKFSQGAFWLEDQRSKFGTLVELKRPLKLERGGTGVALQVGRTVISIVVKRQWSFPLPVCLKGVRAPESDITVLECPQQASASSAPGHGPSIPPALTSPRHASGYAGPATASPEAPAGASRPFPVLPQMPQVAPAPQSLPSGPLGPSVRPPGPAELPGAASQNASPQSRPEAFGPSQVVVSPRSTLGGAARRAERQDLSLEAPGAQEAAAAPGGGEGVGQVDSGAVGAHTGTVRGAACLPQERQGGGAEPPRAGVSEREEAGEGEGAQGRSRQEAEGGGAAAGEASVERREREERVENEIDQAEGKEEGKEETAKAASGTVKREDEA</sequence>
<keyword evidence="3" id="KW-0862">Zinc</keyword>
<dbReference type="VEuPathDB" id="ToxoDB:NCLIV_040640"/>
<keyword evidence="9" id="KW-1185">Reference proteome</keyword>
<evidence type="ECO:0000313" key="7">
    <source>
        <dbReference type="EMBL" id="CBZ50990.1"/>
    </source>
</evidence>
<dbReference type="SUPFAM" id="SSF49879">
    <property type="entry name" value="SMAD/FHA domain"/>
    <property type="match status" value="1"/>
</dbReference>
<dbReference type="InterPro" id="IPR000253">
    <property type="entry name" value="FHA_dom"/>
</dbReference>
<evidence type="ECO:0000259" key="6">
    <source>
        <dbReference type="PROSITE" id="PS51292"/>
    </source>
</evidence>
<dbReference type="GO" id="GO:0008270">
    <property type="term" value="F:zinc ion binding"/>
    <property type="evidence" value="ECO:0007669"/>
    <property type="project" value="UniProtKB-KW"/>
</dbReference>
<dbReference type="EMBL" id="LN714484">
    <property type="protein sequence ID" value="CEL68293.1"/>
    <property type="molecule type" value="Genomic_DNA"/>
</dbReference>
<evidence type="ECO:0000256" key="2">
    <source>
        <dbReference type="ARBA" id="ARBA00022771"/>
    </source>
</evidence>
<keyword evidence="7" id="KW-0808">Transferase</keyword>
<dbReference type="AlphaFoldDB" id="F0VBK6"/>
<feature type="region of interest" description="Disordered" evidence="4">
    <location>
        <begin position="905"/>
        <end position="1155"/>
    </location>
</feature>
<dbReference type="Gene3D" id="3.30.40.10">
    <property type="entry name" value="Zinc/RING finger domain, C3HC4 (zinc finger)"/>
    <property type="match status" value="1"/>
</dbReference>
<dbReference type="PROSITE" id="PS51292">
    <property type="entry name" value="ZF_RING_CH"/>
    <property type="match status" value="1"/>
</dbReference>
<dbReference type="OrthoDB" id="264354at2759"/>
<feature type="compositionally biased region" description="Low complexity" evidence="4">
    <location>
        <begin position="962"/>
        <end position="975"/>
    </location>
</feature>
<dbReference type="EC" id="2.7.10.2" evidence="7"/>
<keyword evidence="1" id="KW-0479">Metal-binding</keyword>
<evidence type="ECO:0000259" key="5">
    <source>
        <dbReference type="PROSITE" id="PS50006"/>
    </source>
</evidence>
<dbReference type="OMA" id="TWASDSH"/>
<feature type="compositionally biased region" description="Low complexity" evidence="4">
    <location>
        <begin position="274"/>
        <end position="285"/>
    </location>
</feature>
<gene>
    <name evidence="8" type="ORF">BN1204_040640</name>
    <name evidence="7" type="ORF">NCLIV_040640</name>
</gene>
<name>F0VBK6_NEOCL</name>
<dbReference type="InterPro" id="IPR013083">
    <property type="entry name" value="Znf_RING/FYVE/PHD"/>
</dbReference>
<dbReference type="SMART" id="SM00240">
    <property type="entry name" value="FHA"/>
    <property type="match status" value="1"/>
</dbReference>
<feature type="compositionally biased region" description="Basic and acidic residues" evidence="4">
    <location>
        <begin position="1114"/>
        <end position="1142"/>
    </location>
</feature>
<protein>
    <submittedName>
        <fullName evidence="7">Forkhead-associated domain-containing protein, related</fullName>
        <ecNumber evidence="7">2.7.10.2</ecNumber>
    </submittedName>
</protein>
<evidence type="ECO:0000256" key="4">
    <source>
        <dbReference type="SAM" id="MobiDB-lite"/>
    </source>
</evidence>
<feature type="region of interest" description="Disordered" evidence="4">
    <location>
        <begin position="104"/>
        <end position="384"/>
    </location>
</feature>
<dbReference type="CDD" id="cd00060">
    <property type="entry name" value="FHA"/>
    <property type="match status" value="1"/>
</dbReference>
<feature type="domain" description="FHA" evidence="5">
    <location>
        <begin position="805"/>
        <end position="854"/>
    </location>
</feature>
<feature type="compositionally biased region" description="Basic and acidic residues" evidence="4">
    <location>
        <begin position="604"/>
        <end position="613"/>
    </location>
</feature>
<dbReference type="Gene3D" id="2.60.200.20">
    <property type="match status" value="1"/>
</dbReference>
<dbReference type="RefSeq" id="XP_003881023.1">
    <property type="nucleotide sequence ID" value="XM_003880974.1"/>
</dbReference>
<dbReference type="InterPro" id="IPR011016">
    <property type="entry name" value="Znf_RING-CH"/>
</dbReference>
<reference evidence="7" key="1">
    <citation type="submission" date="2011-02" db="EMBL/GenBank/DDBJ databases">
        <authorList>
            <person name="Aslett M."/>
        </authorList>
    </citation>
    <scope>NUCLEOTIDE SEQUENCE</scope>
    <source>
        <strain evidence="7">Liverpool</strain>
    </source>
</reference>
<dbReference type="Pfam" id="PF00498">
    <property type="entry name" value="FHA"/>
    <property type="match status" value="1"/>
</dbReference>
<organism evidence="7 9">
    <name type="scientific">Neospora caninum (strain Liverpool)</name>
    <dbReference type="NCBI Taxonomy" id="572307"/>
    <lineage>
        <taxon>Eukaryota</taxon>
        <taxon>Sar</taxon>
        <taxon>Alveolata</taxon>
        <taxon>Apicomplexa</taxon>
        <taxon>Conoidasida</taxon>
        <taxon>Coccidia</taxon>
        <taxon>Eucoccidiorida</taxon>
        <taxon>Eimeriorina</taxon>
        <taxon>Sarcocystidae</taxon>
        <taxon>Neospora</taxon>
    </lineage>
</organism>
<feature type="compositionally biased region" description="Low complexity" evidence="4">
    <location>
        <begin position="908"/>
        <end position="918"/>
    </location>
</feature>
<dbReference type="SMART" id="SM00744">
    <property type="entry name" value="RINGv"/>
    <property type="match status" value="1"/>
</dbReference>
<evidence type="ECO:0000256" key="1">
    <source>
        <dbReference type="ARBA" id="ARBA00022723"/>
    </source>
</evidence>
<reference evidence="8" key="4">
    <citation type="journal article" date="2015" name="PLoS ONE">
        <title>Comprehensive Evaluation of Toxoplasma gondii VEG and Neospora caninum LIV Genomes with Tachyzoite Stage Transcriptome and Proteome Defines Novel Transcript Features.</title>
        <authorList>
            <person name="Ramaprasad A."/>
            <person name="Mourier T."/>
            <person name="Naeem R."/>
            <person name="Malas T.B."/>
            <person name="Moussa E."/>
            <person name="Panigrahi A."/>
            <person name="Vermont S.J."/>
            <person name="Otto T.D."/>
            <person name="Wastling J."/>
            <person name="Pain A."/>
        </authorList>
    </citation>
    <scope>NUCLEOTIDE SEQUENCE</scope>
    <source>
        <strain evidence="8">Liverpool</strain>
    </source>
</reference>
<dbReference type="GeneID" id="13439976"/>
<dbReference type="PANTHER" id="PTHR46210">
    <property type="entry name" value="FHA DOMAIN-CONTAINING PROTEIN"/>
    <property type="match status" value="1"/>
</dbReference>
<evidence type="ECO:0000256" key="3">
    <source>
        <dbReference type="ARBA" id="ARBA00022833"/>
    </source>
</evidence>
<dbReference type="PANTHER" id="PTHR46210:SF1">
    <property type="entry name" value="FHA DOMAIN-CONTAINING PROTEIN"/>
    <property type="match status" value="1"/>
</dbReference>
<dbReference type="Proteomes" id="UP000007494">
    <property type="component" value="Chromosome IX"/>
</dbReference>
<feature type="compositionally biased region" description="Polar residues" evidence="4">
    <location>
        <begin position="502"/>
        <end position="511"/>
    </location>
</feature>
<dbReference type="SUPFAM" id="SSF57850">
    <property type="entry name" value="RING/U-box"/>
    <property type="match status" value="1"/>
</dbReference>
<proteinExistence type="predicted"/>
<dbReference type="PROSITE" id="PS50006">
    <property type="entry name" value="FHA_DOMAIN"/>
    <property type="match status" value="1"/>
</dbReference>
<dbReference type="InParanoid" id="F0VBK6"/>
<evidence type="ECO:0000313" key="8">
    <source>
        <dbReference type="EMBL" id="CEL68293.1"/>
    </source>
</evidence>
<keyword evidence="2" id="KW-0863">Zinc-finger</keyword>
<dbReference type="GO" id="GO:0004715">
    <property type="term" value="F:non-membrane spanning protein tyrosine kinase activity"/>
    <property type="evidence" value="ECO:0007669"/>
    <property type="project" value="UniProtKB-EC"/>
</dbReference>
<feature type="compositionally biased region" description="Low complexity" evidence="4">
    <location>
        <begin position="1030"/>
        <end position="1039"/>
    </location>
</feature>
<feature type="compositionally biased region" description="Basic and acidic residues" evidence="4">
    <location>
        <begin position="550"/>
        <end position="574"/>
    </location>
</feature>